<comment type="subcellular location">
    <subcellularLocation>
        <location evidence="1">Periplasm</location>
    </subcellularLocation>
</comment>
<dbReference type="AlphaFoldDB" id="F4CDE0"/>
<dbReference type="SUPFAM" id="SSF53850">
    <property type="entry name" value="Periplasmic binding protein-like II"/>
    <property type="match status" value="1"/>
</dbReference>
<dbReference type="STRING" id="743722.Sph21_2342"/>
<organism evidence="5">
    <name type="scientific">Sphingobacterium sp. (strain 21)</name>
    <dbReference type="NCBI Taxonomy" id="743722"/>
    <lineage>
        <taxon>Bacteria</taxon>
        <taxon>Pseudomonadati</taxon>
        <taxon>Bacteroidota</taxon>
        <taxon>Sphingobacteriia</taxon>
        <taxon>Sphingobacteriales</taxon>
        <taxon>Sphingobacteriaceae</taxon>
        <taxon>Sphingobacterium</taxon>
    </lineage>
</organism>
<dbReference type="PANTHER" id="PTHR43649">
    <property type="entry name" value="ARABINOSE-BINDING PROTEIN-RELATED"/>
    <property type="match status" value="1"/>
</dbReference>
<keyword evidence="4" id="KW-0732">Signal</keyword>
<dbReference type="InterPro" id="IPR006059">
    <property type="entry name" value="SBP"/>
</dbReference>
<dbReference type="eggNOG" id="COG1653">
    <property type="taxonomic scope" value="Bacteria"/>
</dbReference>
<comment type="similarity">
    <text evidence="2">Belongs to the bacterial solute-binding protein 1 family.</text>
</comment>
<name>F4CDE0_SPHS2</name>
<dbReference type="PATRIC" id="fig|743722.3.peg.2503"/>
<dbReference type="GO" id="GO:0042597">
    <property type="term" value="C:periplasmic space"/>
    <property type="evidence" value="ECO:0007669"/>
    <property type="project" value="UniProtKB-SubCell"/>
</dbReference>
<evidence type="ECO:0000256" key="4">
    <source>
        <dbReference type="ARBA" id="ARBA00022729"/>
    </source>
</evidence>
<dbReference type="EMBL" id="CP002584">
    <property type="protein sequence ID" value="ADZ78896.1"/>
    <property type="molecule type" value="Genomic_DNA"/>
</dbReference>
<evidence type="ECO:0000313" key="5">
    <source>
        <dbReference type="EMBL" id="ADZ78896.1"/>
    </source>
</evidence>
<keyword evidence="3" id="KW-0813">Transport</keyword>
<reference evidence="5" key="1">
    <citation type="submission" date="2011-03" db="EMBL/GenBank/DDBJ databases">
        <title>Complete sequence of Sphingobacterium sp. 21.</title>
        <authorList>
            <consortium name="US DOE Joint Genome Institute"/>
            <person name="Lucas S."/>
            <person name="Copeland A."/>
            <person name="Lapidus A."/>
            <person name="Cheng J.-F."/>
            <person name="Goodwin L."/>
            <person name="Pitluck S."/>
            <person name="Davenport K."/>
            <person name="Detter J.C."/>
            <person name="Han C."/>
            <person name="Tapia R."/>
            <person name="Land M."/>
            <person name="Hauser L."/>
            <person name="Kyrpides N."/>
            <person name="Ivanova N."/>
            <person name="Ovchinnikova G."/>
            <person name="Pagani I."/>
            <person name="Siebers A.K."/>
            <person name="Allgaier M."/>
            <person name="Thelen M.P."/>
            <person name="Hugenholtz P."/>
            <person name="Woyke T."/>
        </authorList>
    </citation>
    <scope>NUCLEOTIDE SEQUENCE</scope>
    <source>
        <strain evidence="5">21</strain>
    </source>
</reference>
<evidence type="ECO:0000256" key="1">
    <source>
        <dbReference type="ARBA" id="ARBA00004418"/>
    </source>
</evidence>
<dbReference type="HOGENOM" id="CLU_031285_9_1_10"/>
<gene>
    <name evidence="5" type="ordered locus">Sph21_2342</name>
</gene>
<dbReference type="Gene3D" id="3.40.190.10">
    <property type="entry name" value="Periplasmic binding protein-like II"/>
    <property type="match status" value="2"/>
</dbReference>
<evidence type="ECO:0000256" key="2">
    <source>
        <dbReference type="ARBA" id="ARBA00008520"/>
    </source>
</evidence>
<protein>
    <submittedName>
        <fullName evidence="5">Extracellular solute-binding protein family 1</fullName>
    </submittedName>
</protein>
<dbReference type="Pfam" id="PF13416">
    <property type="entry name" value="SBP_bac_8"/>
    <property type="match status" value="1"/>
</dbReference>
<evidence type="ECO:0000256" key="3">
    <source>
        <dbReference type="ARBA" id="ARBA00022448"/>
    </source>
</evidence>
<dbReference type="PANTHER" id="PTHR43649:SF34">
    <property type="entry name" value="ABC TRANSPORTER PERIPLASMIC-BINDING PROTEIN YCJN-RELATED"/>
    <property type="match status" value="1"/>
</dbReference>
<sequence length="411" mass="46825">MSHKPLRIAVRKFEPFERSMKQAWEAYAKATGCSLEVELVAMDLHELYNETIQQQGLKKGVWDIAHINTDWVCEAYTDHALCDLAPWLQANPPEDYPNGWSTSLLSMQRFDEQVVGLPFHDGPECLIYRKDLFEQEENKSAFYKQYKRELKVPQTWDEYVEVAQFFHRPMDKLYGSVMALYPDGHNAVFDFCLQLWSRGGNLVDALGKIRLNTTEAEKALQFYKTLVSQSDCIHPNSFQYESVQAGAAFARGEAAMMVNWFGFASVCEVTKEGALRGKIDIASVPAGNNGQGTSLNVYWLYTIGSGSKYASIAYDFIRFAISRQMDKQLTLNGGIGCRLSTWKDAFVNQIIPYYYKLELLHEQSQTLPRKKNWAAIASRIDQLIQEVLNGDEVIASLLEQAQEDINILDNE</sequence>
<proteinExistence type="inferred from homology"/>
<dbReference type="InterPro" id="IPR050490">
    <property type="entry name" value="Bact_solute-bd_prot1"/>
</dbReference>
<dbReference type="KEGG" id="shg:Sph21_2342"/>
<accession>F4CDE0</accession>